<feature type="transmembrane region" description="Helical" evidence="7">
    <location>
        <begin position="407"/>
        <end position="435"/>
    </location>
</feature>
<feature type="compositionally biased region" description="Polar residues" evidence="6">
    <location>
        <begin position="195"/>
        <end position="211"/>
    </location>
</feature>
<comment type="subcellular location">
    <subcellularLocation>
        <location evidence="1">Membrane</location>
        <topology evidence="1">Multi-pass membrane protein</topology>
    </subcellularLocation>
</comment>
<dbReference type="PANTHER" id="PTHR31618:SF1">
    <property type="entry name" value="EF-HAND DOMAIN-CONTAINING PROTEIN"/>
    <property type="match status" value="1"/>
</dbReference>
<keyword evidence="5 7" id="KW-0472">Membrane</keyword>
<evidence type="ECO:0000256" key="3">
    <source>
        <dbReference type="ARBA" id="ARBA00022692"/>
    </source>
</evidence>
<comment type="similarity">
    <text evidence="2">Belongs to the MscS (TC 1.A.23) family.</text>
</comment>
<evidence type="ECO:0000313" key="9">
    <source>
        <dbReference type="EMBL" id="CAK9880938.1"/>
    </source>
</evidence>
<dbReference type="InterPro" id="IPR023408">
    <property type="entry name" value="MscS_beta-dom_sf"/>
</dbReference>
<feature type="transmembrane region" description="Helical" evidence="7">
    <location>
        <begin position="486"/>
        <end position="507"/>
    </location>
</feature>
<feature type="transmembrane region" description="Helical" evidence="7">
    <location>
        <begin position="372"/>
        <end position="395"/>
    </location>
</feature>
<evidence type="ECO:0000256" key="7">
    <source>
        <dbReference type="SAM" id="Phobius"/>
    </source>
</evidence>
<evidence type="ECO:0000256" key="1">
    <source>
        <dbReference type="ARBA" id="ARBA00004141"/>
    </source>
</evidence>
<dbReference type="SUPFAM" id="SSF50182">
    <property type="entry name" value="Sm-like ribonucleoproteins"/>
    <property type="match status" value="1"/>
</dbReference>
<evidence type="ECO:0000256" key="5">
    <source>
        <dbReference type="ARBA" id="ARBA00023136"/>
    </source>
</evidence>
<feature type="transmembrane region" description="Helical" evidence="7">
    <location>
        <begin position="760"/>
        <end position="784"/>
    </location>
</feature>
<dbReference type="PANTHER" id="PTHR31618">
    <property type="entry name" value="MECHANOSENSITIVE ION CHANNEL PROTEIN 5"/>
    <property type="match status" value="1"/>
</dbReference>
<sequence>MDRLKSLSRSKNYRQLPRDAAHPSENNHSSSSTTALVDDADCNEADSRYFMDKREDVVLRICDENTSPDLASAGQGIWRECSYDLIAGHHPEVELAAAASRKNGRSSNSRFMSSFTSSSIEVEKSRRRGTSFDFCSLQQVDPPSRLIGTFLQRQKESGEHSLDMNLGFDLQGCCPEERRDLNTSTPASRSDHESSTPGEANQEPQEQNSIHSHGLRARRTSTSSTKPASKEAEFSISGMSDQEEEAENLTSSPKSFSPRGPSRLASGAATATPFSRVKSRFAEPPKGTTPATSQQQQQRSGQQQQQRSSGQIRSTSGQQRSSSGQLRQSGLIPRTGLLSRVTEEEELEEDLDPFRDIDIPDKFKSQHEKWGWVLLVEWLVLVLMVGALVCSIVIHKLKRVELWGLLLWKWVVVALVTICGRLVSGWVIRILVFFLERSFILRKRVLYFVYALRKGVQNLLWLAFVLITWHFLLNPQVKNAIKVLNYITKALVCFLIAAVLVVVKIFLVKVLASCFHVDKYFERIRDSLFNQFVLETLMGPPVEEERESFIEDERLKTEVAGLKKAEAAGNDTSSGVDEKGISMQNLAKLNRRNVSAWNMKRLINLVKHTGVATLTHNIEDNLMEADASVGDQSNREINSEWQAKVAAKQIFKNVARPGRKHITEFDLLRFMNEEEVSRTLPLFDGAMETGRITPHVLKSWVVNVYRERRALSLSLSDTKTAVNKLHQILNVILFTILIIIWLLVLGIATKNLLVFVSSQLLLVVFIFGNTCKNIFEAIVFLFVLHPFDVGDRCIIDGTQMVVEEMNILSTIFIGDANVKVWYPNSVLATKPIQNFYRSPEMGDNFDFVVDASTPTAKIALLKERIGRYIQSKPHHWKAKFGLLVVDVEEINKLKLSLGLSHTMNHQDYGEKVARKSELLWEMRKIFEELGIAYHLPTKESNFLAMPSALRMAPSSVHDPNEETHQPKLKASLSSKTVTNTRPPVLC</sequence>
<feature type="compositionally biased region" description="Polar residues" evidence="6">
    <location>
        <begin position="971"/>
        <end position="986"/>
    </location>
</feature>
<dbReference type="InterPro" id="IPR006685">
    <property type="entry name" value="MscS_channel_2nd"/>
</dbReference>
<dbReference type="EMBL" id="OZ023709">
    <property type="protein sequence ID" value="CAK9880938.1"/>
    <property type="molecule type" value="Genomic_DNA"/>
</dbReference>
<dbReference type="Proteomes" id="UP001497522">
    <property type="component" value="Chromosome 8"/>
</dbReference>
<feature type="compositionally biased region" description="Polar residues" evidence="6">
    <location>
        <begin position="24"/>
        <end position="35"/>
    </location>
</feature>
<feature type="compositionally biased region" description="Basic residues" evidence="6">
    <location>
        <begin position="1"/>
        <end position="12"/>
    </location>
</feature>
<feature type="compositionally biased region" description="Low complexity" evidence="6">
    <location>
        <begin position="105"/>
        <end position="119"/>
    </location>
</feature>
<gene>
    <name evidence="9" type="ORF">CSSPJE1EN2_LOCUS22337</name>
</gene>
<feature type="region of interest" description="Disordered" evidence="6">
    <location>
        <begin position="99"/>
        <end position="122"/>
    </location>
</feature>
<evidence type="ECO:0000256" key="6">
    <source>
        <dbReference type="SAM" id="MobiDB-lite"/>
    </source>
</evidence>
<dbReference type="InterPro" id="IPR016688">
    <property type="entry name" value="MscS-like_plants/fungi"/>
</dbReference>
<dbReference type="InterPro" id="IPR010920">
    <property type="entry name" value="LSM_dom_sf"/>
</dbReference>
<evidence type="ECO:0000259" key="8">
    <source>
        <dbReference type="Pfam" id="PF00924"/>
    </source>
</evidence>
<evidence type="ECO:0000256" key="4">
    <source>
        <dbReference type="ARBA" id="ARBA00022989"/>
    </source>
</evidence>
<proteinExistence type="inferred from homology"/>
<accession>A0ABP1BWY5</accession>
<organism evidence="9 10">
    <name type="scientific">Sphagnum jensenii</name>
    <dbReference type="NCBI Taxonomy" id="128206"/>
    <lineage>
        <taxon>Eukaryota</taxon>
        <taxon>Viridiplantae</taxon>
        <taxon>Streptophyta</taxon>
        <taxon>Embryophyta</taxon>
        <taxon>Bryophyta</taxon>
        <taxon>Sphagnophytina</taxon>
        <taxon>Sphagnopsida</taxon>
        <taxon>Sphagnales</taxon>
        <taxon>Sphagnaceae</taxon>
        <taxon>Sphagnum</taxon>
    </lineage>
</organism>
<dbReference type="Gene3D" id="2.30.30.60">
    <property type="match status" value="1"/>
</dbReference>
<feature type="region of interest" description="Disordered" evidence="6">
    <location>
        <begin position="1"/>
        <end position="38"/>
    </location>
</feature>
<feature type="domain" description="Mechanosensitive ion channel MscS" evidence="8">
    <location>
        <begin position="770"/>
        <end position="835"/>
    </location>
</feature>
<feature type="region of interest" description="Disordered" evidence="6">
    <location>
        <begin position="176"/>
        <end position="327"/>
    </location>
</feature>
<feature type="compositionally biased region" description="Low complexity" evidence="6">
    <location>
        <begin position="292"/>
        <end position="327"/>
    </location>
</feature>
<dbReference type="Pfam" id="PF00924">
    <property type="entry name" value="MS_channel_2nd"/>
    <property type="match status" value="1"/>
</dbReference>
<keyword evidence="4 7" id="KW-1133">Transmembrane helix</keyword>
<reference evidence="9" key="1">
    <citation type="submission" date="2024-03" db="EMBL/GenBank/DDBJ databases">
        <authorList>
            <consortium name="ELIXIR-Norway"/>
            <consortium name="Elixir Norway"/>
        </authorList>
    </citation>
    <scope>NUCLEOTIDE SEQUENCE</scope>
</reference>
<feature type="transmembrane region" description="Helical" evidence="7">
    <location>
        <begin position="456"/>
        <end position="474"/>
    </location>
</feature>
<keyword evidence="3 7" id="KW-0812">Transmembrane</keyword>
<name>A0ABP1BWY5_9BRYO</name>
<protein>
    <recommendedName>
        <fullName evidence="8">Mechanosensitive ion channel MscS domain-containing protein</fullName>
    </recommendedName>
</protein>
<evidence type="ECO:0000256" key="2">
    <source>
        <dbReference type="ARBA" id="ARBA00008017"/>
    </source>
</evidence>
<keyword evidence="10" id="KW-1185">Reference proteome</keyword>
<evidence type="ECO:0000313" key="10">
    <source>
        <dbReference type="Proteomes" id="UP001497522"/>
    </source>
</evidence>
<feature type="region of interest" description="Disordered" evidence="6">
    <location>
        <begin position="953"/>
        <end position="986"/>
    </location>
</feature>
<feature type="transmembrane region" description="Helical" evidence="7">
    <location>
        <begin position="728"/>
        <end position="748"/>
    </location>
</feature>